<protein>
    <submittedName>
        <fullName evidence="1">Uncharacterized protein</fullName>
    </submittedName>
</protein>
<name>A0ABR1K9S5_9AGAR</name>
<proteinExistence type="predicted"/>
<evidence type="ECO:0000313" key="1">
    <source>
        <dbReference type="EMBL" id="KAK7472952.1"/>
    </source>
</evidence>
<accession>A0ABR1K9S5</accession>
<reference evidence="1 2" key="1">
    <citation type="submission" date="2024-01" db="EMBL/GenBank/DDBJ databases">
        <title>A draft genome for the cacao thread blight pathogen Marasmiellus scandens.</title>
        <authorList>
            <person name="Baruah I.K."/>
            <person name="Leung J."/>
            <person name="Bukari Y."/>
            <person name="Amoako-Attah I."/>
            <person name="Meinhardt L.W."/>
            <person name="Bailey B.A."/>
            <person name="Cohen S.P."/>
        </authorList>
    </citation>
    <scope>NUCLEOTIDE SEQUENCE [LARGE SCALE GENOMIC DNA]</scope>
    <source>
        <strain evidence="1 2">GH-19</strain>
    </source>
</reference>
<keyword evidence="2" id="KW-1185">Reference proteome</keyword>
<evidence type="ECO:0000313" key="2">
    <source>
        <dbReference type="Proteomes" id="UP001498398"/>
    </source>
</evidence>
<gene>
    <name evidence="1" type="ORF">VKT23_001056</name>
</gene>
<sequence length="698" mass="79585">MTQHNIMCPIKSPSLPSHPPVRFFNSSNIGGSSAPRDPALEGAALAFWQSFNPRPIRPLSKQDLVSASEALGVWERKLQAGVPNMTELRAYKLSFLVLDMLQALKRVSLTLTVTDTFQKSLKRRIQVVIGTILTEILDKKVRTIGASEFLTDLSERIDTNFLRPGDHSIQWATTELPFILDLLEVWPRTDLPADLIDTGILERLKSIYEAPCLPIALVSQSLRIRAFNLHNSQSKSQLISKNRDFTTDAVQACFFDIGNLAMQLQNLESAAALADAQGVQSALQRLKYWYNIDMDLDLVFAIRKSFSKVHDTLREKRSQWRPAELNQIRLQMKLISSEDLRFETPKSFSYRHLYAMPQILPDSRAATREGIVIKFIKAPFGGHSYEYATQGPARDIIMTCSSLELPAQVMFDSFVAEWNKYNRHPLWPLVTFELQRICKLAPGYWVQGSLESVLRSFKHNADGHFEIYYRVIRNDSFEEKKSQQIGMLLAWERIVGMFSSSSWVQPSAPAQPRLWMQVPTLSFVGSGSEIHPNISYPPIVASHIWVPKEWEELGLNPRYLTQHLPCAKISVTSRKMLTDGGFLSEEEARSLVGRTVQFATRVPVNQMAKSPYENKRSSACSAIDNVFVSFIWGFDPERMILRGIERDNTERCRTFFIGNEKRFPVLDDRAAWRNANRNELEPIRPVWIGPVETNGQRH</sequence>
<dbReference type="Proteomes" id="UP001498398">
    <property type="component" value="Unassembled WGS sequence"/>
</dbReference>
<organism evidence="1 2">
    <name type="scientific">Marasmiellus scandens</name>
    <dbReference type="NCBI Taxonomy" id="2682957"/>
    <lineage>
        <taxon>Eukaryota</taxon>
        <taxon>Fungi</taxon>
        <taxon>Dikarya</taxon>
        <taxon>Basidiomycota</taxon>
        <taxon>Agaricomycotina</taxon>
        <taxon>Agaricomycetes</taxon>
        <taxon>Agaricomycetidae</taxon>
        <taxon>Agaricales</taxon>
        <taxon>Marasmiineae</taxon>
        <taxon>Omphalotaceae</taxon>
        <taxon>Marasmiellus</taxon>
    </lineage>
</organism>
<comment type="caution">
    <text evidence="1">The sequence shown here is derived from an EMBL/GenBank/DDBJ whole genome shotgun (WGS) entry which is preliminary data.</text>
</comment>
<dbReference type="EMBL" id="JBANRG010000001">
    <property type="protein sequence ID" value="KAK7472952.1"/>
    <property type="molecule type" value="Genomic_DNA"/>
</dbReference>